<dbReference type="RefSeq" id="WP_286659070.1">
    <property type="nucleotide sequence ID" value="NZ_JASZYV010000001.1"/>
</dbReference>
<dbReference type="Proteomes" id="UP001174908">
    <property type="component" value="Unassembled WGS sequence"/>
</dbReference>
<name>A0ABT7N7T3_9BURK</name>
<reference evidence="1" key="1">
    <citation type="submission" date="2023-06" db="EMBL/GenBank/DDBJ databases">
        <authorList>
            <person name="Jiang Y."/>
            <person name="Liu Q."/>
        </authorList>
    </citation>
    <scope>NUCLEOTIDE SEQUENCE</scope>
    <source>
        <strain evidence="1">CGMCC 1.12089</strain>
    </source>
</reference>
<dbReference type="EMBL" id="JASZYV010000001">
    <property type="protein sequence ID" value="MDM0044003.1"/>
    <property type="molecule type" value="Genomic_DNA"/>
</dbReference>
<comment type="caution">
    <text evidence="1">The sequence shown here is derived from an EMBL/GenBank/DDBJ whole genome shotgun (WGS) entry which is preliminary data.</text>
</comment>
<accession>A0ABT7N7T3</accession>
<sequence length="84" mass="9766">MTEPHPLVGSHFLSRQEDGRFHWQGDVVSVVETEKGPMALCQLYSWVGGFPTNKVLVFISEMGFNTYLWFSTAEDRNDYYYQHS</sequence>
<gene>
    <name evidence="1" type="ORF">QTH91_05880</name>
</gene>
<proteinExistence type="predicted"/>
<organism evidence="1 2">
    <name type="scientific">Variovorax dokdonensis</name>
    <dbReference type="NCBI Taxonomy" id="344883"/>
    <lineage>
        <taxon>Bacteria</taxon>
        <taxon>Pseudomonadati</taxon>
        <taxon>Pseudomonadota</taxon>
        <taxon>Betaproteobacteria</taxon>
        <taxon>Burkholderiales</taxon>
        <taxon>Comamonadaceae</taxon>
        <taxon>Variovorax</taxon>
    </lineage>
</organism>
<evidence type="ECO:0000313" key="1">
    <source>
        <dbReference type="EMBL" id="MDM0044003.1"/>
    </source>
</evidence>
<keyword evidence="2" id="KW-1185">Reference proteome</keyword>
<protein>
    <submittedName>
        <fullName evidence="1">Uncharacterized protein</fullName>
    </submittedName>
</protein>
<evidence type="ECO:0000313" key="2">
    <source>
        <dbReference type="Proteomes" id="UP001174908"/>
    </source>
</evidence>